<name>A0AAD9CYS5_PAPLA</name>
<dbReference type="GO" id="GO:0017056">
    <property type="term" value="F:structural constituent of nuclear pore"/>
    <property type="evidence" value="ECO:0007669"/>
    <property type="project" value="TreeGrafter"/>
</dbReference>
<accession>A0AAD9CYS5</accession>
<evidence type="ECO:0000259" key="5">
    <source>
        <dbReference type="Pfam" id="PF13874"/>
    </source>
</evidence>
<dbReference type="GO" id="GO:0006999">
    <property type="term" value="P:nuclear pore organization"/>
    <property type="evidence" value="ECO:0007669"/>
    <property type="project" value="TreeGrafter"/>
</dbReference>
<dbReference type="GO" id="GO:0006607">
    <property type="term" value="P:NLS-bearing protein import into nucleus"/>
    <property type="evidence" value="ECO:0007669"/>
    <property type="project" value="TreeGrafter"/>
</dbReference>
<feature type="region of interest" description="Disordered" evidence="4">
    <location>
        <begin position="174"/>
        <end position="194"/>
    </location>
</feature>
<evidence type="ECO:0000313" key="6">
    <source>
        <dbReference type="EMBL" id="KAK1921606.1"/>
    </source>
</evidence>
<dbReference type="EMBL" id="JAODAN010000010">
    <property type="protein sequence ID" value="KAK1921606.1"/>
    <property type="molecule type" value="Genomic_DNA"/>
</dbReference>
<evidence type="ECO:0000256" key="3">
    <source>
        <dbReference type="ARBA" id="ARBA00023242"/>
    </source>
</evidence>
<feature type="domain" description="Nucleoporin Nup54 alpha-helical" evidence="5">
    <location>
        <begin position="34"/>
        <end position="164"/>
    </location>
</feature>
<keyword evidence="3" id="KW-0539">Nucleus</keyword>
<dbReference type="PANTHER" id="PTHR13000">
    <property type="entry name" value="NUCLEOPORIN P54"/>
    <property type="match status" value="1"/>
</dbReference>
<keyword evidence="2" id="KW-0813">Transport</keyword>
<proteinExistence type="predicted"/>
<evidence type="ECO:0000256" key="2">
    <source>
        <dbReference type="ARBA" id="ARBA00022448"/>
    </source>
</evidence>
<evidence type="ECO:0000256" key="1">
    <source>
        <dbReference type="ARBA" id="ARBA00004123"/>
    </source>
</evidence>
<dbReference type="PANTHER" id="PTHR13000:SF0">
    <property type="entry name" value="NUCLEOPORIN P54"/>
    <property type="match status" value="1"/>
</dbReference>
<keyword evidence="7" id="KW-1185">Reference proteome</keyword>
<dbReference type="Pfam" id="PF13874">
    <property type="entry name" value="Nup54"/>
    <property type="match status" value="1"/>
</dbReference>
<reference evidence="6" key="1">
    <citation type="submission" date="2023-02" db="EMBL/GenBank/DDBJ databases">
        <title>Identification and recombinant expression of a fungal hydrolase from Papiliotrema laurentii that hydrolyzes apple cutin and clears colloidal polyester polyurethane.</title>
        <authorList>
            <consortium name="DOE Joint Genome Institute"/>
            <person name="Roman V.A."/>
            <person name="Bojanowski C."/>
            <person name="Crable B.R."/>
            <person name="Wagner D.N."/>
            <person name="Hung C.S."/>
            <person name="Nadeau L.J."/>
            <person name="Schratz L."/>
            <person name="Haridas S."/>
            <person name="Pangilinan J."/>
            <person name="Lipzen A."/>
            <person name="Na H."/>
            <person name="Yan M."/>
            <person name="Ng V."/>
            <person name="Grigoriev I.V."/>
            <person name="Spatafora J.W."/>
            <person name="Barlow D."/>
            <person name="Biffinger J."/>
            <person name="Kelley-Loughnane N."/>
            <person name="Varaljay V.A."/>
            <person name="Crookes-Goodson W.J."/>
        </authorList>
    </citation>
    <scope>NUCLEOTIDE SEQUENCE</scope>
    <source>
        <strain evidence="6">5307AH</strain>
    </source>
</reference>
<protein>
    <submittedName>
        <fullName evidence="6">Nucleoporin complex subunit 54-domain-containing protein</fullName>
    </submittedName>
</protein>
<comment type="caution">
    <text evidence="6">The sequence shown here is derived from an EMBL/GenBank/DDBJ whole genome shotgun (WGS) entry which is preliminary data.</text>
</comment>
<dbReference type="AlphaFoldDB" id="A0AAD9CYS5"/>
<dbReference type="Gene3D" id="1.20.5.490">
    <property type="entry name" value="Single helix bin"/>
    <property type="match status" value="1"/>
</dbReference>
<dbReference type="InterPro" id="IPR025712">
    <property type="entry name" value="Nup54_alpha-helical_dom"/>
</dbReference>
<gene>
    <name evidence="6" type="ORF">DB88DRAFT_72240</name>
</gene>
<evidence type="ECO:0000256" key="4">
    <source>
        <dbReference type="SAM" id="MobiDB-lite"/>
    </source>
</evidence>
<comment type="subcellular location">
    <subcellularLocation>
        <location evidence="1">Nucleus</location>
    </subcellularLocation>
</comment>
<dbReference type="InterPro" id="IPR024864">
    <property type="entry name" value="Nup54/Nup57/Nup44"/>
</dbReference>
<sequence>MNVKNAWDPAHPDCKLKFFFYNVVAEGTVGQYGRPPNAPEDKWNIALRDNPDRNRMVPVLATGWDDVKKRMDVQEQVAGVHQAKMKEISQAITSLSQASSLKSTRRLGELQRRLTELQHRLIRLSAHTLPYNPSLSSSAWKPEEARMKSQLDNVKAELEGRGGNKIIKQPGTYNLEASGYGTPKRKDKGEGRMSGQVNELWGLVEEIRKRRRQAGGGAVGSEGWLADERVLEEIAKVRGGVFTFDRGRRGT</sequence>
<dbReference type="Proteomes" id="UP001182556">
    <property type="component" value="Unassembled WGS sequence"/>
</dbReference>
<organism evidence="6 7">
    <name type="scientific">Papiliotrema laurentii</name>
    <name type="common">Cryptococcus laurentii</name>
    <dbReference type="NCBI Taxonomy" id="5418"/>
    <lineage>
        <taxon>Eukaryota</taxon>
        <taxon>Fungi</taxon>
        <taxon>Dikarya</taxon>
        <taxon>Basidiomycota</taxon>
        <taxon>Agaricomycotina</taxon>
        <taxon>Tremellomycetes</taxon>
        <taxon>Tremellales</taxon>
        <taxon>Rhynchogastremaceae</taxon>
        <taxon>Papiliotrema</taxon>
    </lineage>
</organism>
<evidence type="ECO:0000313" key="7">
    <source>
        <dbReference type="Proteomes" id="UP001182556"/>
    </source>
</evidence>
<dbReference type="GO" id="GO:0036228">
    <property type="term" value="P:protein localization to nuclear inner membrane"/>
    <property type="evidence" value="ECO:0007669"/>
    <property type="project" value="TreeGrafter"/>
</dbReference>
<dbReference type="GO" id="GO:0044613">
    <property type="term" value="C:nuclear pore central transport channel"/>
    <property type="evidence" value="ECO:0007669"/>
    <property type="project" value="TreeGrafter"/>
</dbReference>